<feature type="transmembrane region" description="Helical" evidence="5">
    <location>
        <begin position="140"/>
        <end position="158"/>
    </location>
</feature>
<protein>
    <submittedName>
        <fullName evidence="6">Uncharacterized protein</fullName>
    </submittedName>
</protein>
<keyword evidence="4 5" id="KW-0472">Membrane</keyword>
<dbReference type="PANTHER" id="PTHR21284:SF6">
    <property type="entry name" value="SINUOUS"/>
    <property type="match status" value="1"/>
</dbReference>
<dbReference type="GO" id="GO:0035151">
    <property type="term" value="P:regulation of tube size, open tracheal system"/>
    <property type="evidence" value="ECO:0007669"/>
    <property type="project" value="TreeGrafter"/>
</dbReference>
<evidence type="ECO:0000256" key="2">
    <source>
        <dbReference type="ARBA" id="ARBA00022692"/>
    </source>
</evidence>
<sequence length="224" mass="25643">MSRADRKRGDAGIAAYCTTAVALVLVTIAFLTPYWIQYDYRIYGANLEKLGLWTHCFRSLPDPKDYYHFRYFVGCRWILDPFTTGYREIRSYINPPFMVATQVLFTFCFFLLLCACVLVFLVILHCLVKREVRLMRIISLVLLISGIFGTFAVIVFGAKAASEEWLPNLNPAHTYLSWSYGLAVVGVFFEFVTALLFYLESRLQRKRDLTPSSQASYVAASTKA</sequence>
<dbReference type="InterPro" id="IPR004031">
    <property type="entry name" value="PMP22/EMP/MP20/Claudin"/>
</dbReference>
<organism evidence="6">
    <name type="scientific">Darwinula stevensoni</name>
    <dbReference type="NCBI Taxonomy" id="69355"/>
    <lineage>
        <taxon>Eukaryota</taxon>
        <taxon>Metazoa</taxon>
        <taxon>Ecdysozoa</taxon>
        <taxon>Arthropoda</taxon>
        <taxon>Crustacea</taxon>
        <taxon>Oligostraca</taxon>
        <taxon>Ostracoda</taxon>
        <taxon>Podocopa</taxon>
        <taxon>Podocopida</taxon>
        <taxon>Darwinulocopina</taxon>
        <taxon>Darwinuloidea</taxon>
        <taxon>Darwinulidae</taxon>
        <taxon>Darwinula</taxon>
    </lineage>
</organism>
<proteinExistence type="predicted"/>
<evidence type="ECO:0000256" key="1">
    <source>
        <dbReference type="ARBA" id="ARBA00004141"/>
    </source>
</evidence>
<dbReference type="Pfam" id="PF13903">
    <property type="entry name" value="Claudin_2"/>
    <property type="match status" value="1"/>
</dbReference>
<dbReference type="GO" id="GO:0005918">
    <property type="term" value="C:septate junction"/>
    <property type="evidence" value="ECO:0007669"/>
    <property type="project" value="TreeGrafter"/>
</dbReference>
<comment type="subcellular location">
    <subcellularLocation>
        <location evidence="1">Membrane</location>
        <topology evidence="1">Multi-pass membrane protein</topology>
    </subcellularLocation>
</comment>
<feature type="transmembrane region" description="Helical" evidence="5">
    <location>
        <begin position="12"/>
        <end position="36"/>
    </location>
</feature>
<name>A0A7R8X6V8_9CRUS</name>
<dbReference type="AlphaFoldDB" id="A0A7R8X6V8"/>
<keyword evidence="3 5" id="KW-1133">Transmembrane helix</keyword>
<dbReference type="EMBL" id="LR900045">
    <property type="protein sequence ID" value="CAD7243937.1"/>
    <property type="molecule type" value="Genomic_DNA"/>
</dbReference>
<evidence type="ECO:0000313" key="6">
    <source>
        <dbReference type="EMBL" id="CAD7243937.1"/>
    </source>
</evidence>
<dbReference type="EMBL" id="CAJPEV010000528">
    <property type="protein sequence ID" value="CAG0886163.1"/>
    <property type="molecule type" value="Genomic_DNA"/>
</dbReference>
<feature type="transmembrane region" description="Helical" evidence="5">
    <location>
        <begin position="104"/>
        <end position="128"/>
    </location>
</feature>
<gene>
    <name evidence="6" type="ORF">DSTB1V02_LOCUS3844</name>
</gene>
<dbReference type="GO" id="GO:0016020">
    <property type="term" value="C:membrane"/>
    <property type="evidence" value="ECO:0007669"/>
    <property type="project" value="UniProtKB-SubCell"/>
</dbReference>
<evidence type="ECO:0000313" key="7">
    <source>
        <dbReference type="Proteomes" id="UP000677054"/>
    </source>
</evidence>
<dbReference type="GO" id="GO:0019991">
    <property type="term" value="P:septate junction assembly"/>
    <property type="evidence" value="ECO:0007669"/>
    <property type="project" value="TreeGrafter"/>
</dbReference>
<dbReference type="OrthoDB" id="10062378at2759"/>
<feature type="transmembrane region" description="Helical" evidence="5">
    <location>
        <begin position="178"/>
        <end position="199"/>
    </location>
</feature>
<reference evidence="6" key="1">
    <citation type="submission" date="2020-11" db="EMBL/GenBank/DDBJ databases">
        <authorList>
            <person name="Tran Van P."/>
        </authorList>
    </citation>
    <scope>NUCLEOTIDE SEQUENCE</scope>
</reference>
<keyword evidence="7" id="KW-1185">Reference proteome</keyword>
<keyword evidence="2 5" id="KW-0812">Transmembrane</keyword>
<evidence type="ECO:0000256" key="3">
    <source>
        <dbReference type="ARBA" id="ARBA00022989"/>
    </source>
</evidence>
<dbReference type="PANTHER" id="PTHR21284">
    <property type="entry name" value="EG:80H7.2 PROTEIN"/>
    <property type="match status" value="1"/>
</dbReference>
<accession>A0A7R8X6V8</accession>
<dbReference type="Gene3D" id="1.20.140.150">
    <property type="match status" value="1"/>
</dbReference>
<dbReference type="Proteomes" id="UP000677054">
    <property type="component" value="Unassembled WGS sequence"/>
</dbReference>
<evidence type="ECO:0000256" key="4">
    <source>
        <dbReference type="ARBA" id="ARBA00023136"/>
    </source>
</evidence>
<evidence type="ECO:0000256" key="5">
    <source>
        <dbReference type="SAM" id="Phobius"/>
    </source>
</evidence>